<reference evidence="3" key="1">
    <citation type="submission" date="2025-08" db="UniProtKB">
        <authorList>
            <consortium name="RefSeq"/>
        </authorList>
    </citation>
    <scope>IDENTIFICATION</scope>
</reference>
<proteinExistence type="predicted"/>
<protein>
    <submittedName>
        <fullName evidence="3">Uncharacterized protein LOC115222229</fullName>
    </submittedName>
</protein>
<keyword evidence="2" id="KW-1185">Reference proteome</keyword>
<evidence type="ECO:0000256" key="1">
    <source>
        <dbReference type="SAM" id="MobiDB-lite"/>
    </source>
</evidence>
<accession>A0A6P7TD90</accession>
<sequence length="170" mass="19097">MLAPANSLHPDPTSYVTRLHSNFLSLSPLYPHDQSIPSHVSPDIEKWTHVFVRDDSVRGPLISPYKGLFRVLSRTPKTFSHDINGQAETMSIKRLKKVYFEVSTPFNDTPATLTFDPLQPPTHPPAHAPLTTPSPTPPPSSPQPNINKPHVTRTDRTVHWTPKLTKTIYI</sequence>
<feature type="region of interest" description="Disordered" evidence="1">
    <location>
        <begin position="111"/>
        <end position="158"/>
    </location>
</feature>
<organism evidence="2 3">
    <name type="scientific">Octopus sinensis</name>
    <name type="common">East Asian common octopus</name>
    <dbReference type="NCBI Taxonomy" id="2607531"/>
    <lineage>
        <taxon>Eukaryota</taxon>
        <taxon>Metazoa</taxon>
        <taxon>Spiralia</taxon>
        <taxon>Lophotrochozoa</taxon>
        <taxon>Mollusca</taxon>
        <taxon>Cephalopoda</taxon>
        <taxon>Coleoidea</taxon>
        <taxon>Octopodiformes</taxon>
        <taxon>Octopoda</taxon>
        <taxon>Incirrata</taxon>
        <taxon>Octopodidae</taxon>
        <taxon>Octopus</taxon>
    </lineage>
</organism>
<name>A0A6P7TD90_9MOLL</name>
<feature type="compositionally biased region" description="Pro residues" evidence="1">
    <location>
        <begin position="118"/>
        <end position="142"/>
    </location>
</feature>
<evidence type="ECO:0000313" key="2">
    <source>
        <dbReference type="Proteomes" id="UP000515154"/>
    </source>
</evidence>
<dbReference type="PANTHER" id="PTHR38681:SF1">
    <property type="entry name" value="RETROVIRUS-RELATED POL POLYPROTEIN FROM TRANSPOSON 412-LIKE PROTEIN"/>
    <property type="match status" value="1"/>
</dbReference>
<dbReference type="RefSeq" id="XP_029648285.1">
    <property type="nucleotide sequence ID" value="XM_029792425.1"/>
</dbReference>
<dbReference type="AlphaFoldDB" id="A0A6P7TD90"/>
<gene>
    <name evidence="3" type="primary">LOC115222229</name>
</gene>
<dbReference type="KEGG" id="osn:115222229"/>
<dbReference type="Proteomes" id="UP000515154">
    <property type="component" value="Linkage group LG1"/>
</dbReference>
<evidence type="ECO:0000313" key="3">
    <source>
        <dbReference type="RefSeq" id="XP_029648285.1"/>
    </source>
</evidence>
<dbReference type="PANTHER" id="PTHR38681">
    <property type="entry name" value="RETROVIRUS-RELATED POL POLYPROTEIN FROM TRANSPOSON 412-LIKE PROTEIN-RELATED"/>
    <property type="match status" value="1"/>
</dbReference>